<dbReference type="OrthoDB" id="408702at2759"/>
<reference evidence="5" key="1">
    <citation type="submission" date="2011-02" db="EMBL/GenBank/DDBJ databases">
        <title>The Genome Sequence of Capsaspora owczarzaki ATCC 30864.</title>
        <authorList>
            <person name="Russ C."/>
            <person name="Cuomo C."/>
            <person name="Burger G."/>
            <person name="Gray M.W."/>
            <person name="Holland P.W.H."/>
            <person name="King N."/>
            <person name="Lang F.B.F."/>
            <person name="Roger A.J."/>
            <person name="Ruiz-Trillo I."/>
            <person name="Young S.K."/>
            <person name="Zeng Q."/>
            <person name="Gargeya S."/>
            <person name="Alvarado L."/>
            <person name="Berlin A."/>
            <person name="Chapman S.B."/>
            <person name="Chen Z."/>
            <person name="Freedman E."/>
            <person name="Gellesch M."/>
            <person name="Goldberg J."/>
            <person name="Griggs A."/>
            <person name="Gujja S."/>
            <person name="Heilman E."/>
            <person name="Heiman D."/>
            <person name="Howarth C."/>
            <person name="Mehta T."/>
            <person name="Neiman D."/>
            <person name="Pearson M."/>
            <person name="Roberts A."/>
            <person name="Saif S."/>
            <person name="Shea T."/>
            <person name="Shenoy N."/>
            <person name="Sisk P."/>
            <person name="Stolte C."/>
            <person name="Sykes S."/>
            <person name="White J."/>
            <person name="Yandava C."/>
            <person name="Haas B."/>
            <person name="Nusbaum C."/>
            <person name="Birren B."/>
        </authorList>
    </citation>
    <scope>NUCLEOTIDE SEQUENCE</scope>
    <source>
        <strain evidence="5">ATCC 30864</strain>
    </source>
</reference>
<gene>
    <name evidence="4" type="ORF">CAOG_006050</name>
</gene>
<dbReference type="Pfam" id="PF00383">
    <property type="entry name" value="dCMP_cyt_deam_1"/>
    <property type="match status" value="1"/>
</dbReference>
<dbReference type="EMBL" id="KE346369">
    <property type="protein sequence ID" value="KJE95616.1"/>
    <property type="molecule type" value="Genomic_DNA"/>
</dbReference>
<evidence type="ECO:0000313" key="4">
    <source>
        <dbReference type="EMBL" id="KJE95616.1"/>
    </source>
</evidence>
<keyword evidence="1" id="KW-0378">Hydrolase</keyword>
<proteinExistence type="predicted"/>
<keyword evidence="5" id="KW-1185">Reference proteome</keyword>
<feature type="region of interest" description="Disordered" evidence="2">
    <location>
        <begin position="116"/>
        <end position="169"/>
    </location>
</feature>
<dbReference type="Proteomes" id="UP000008743">
    <property type="component" value="Unassembled WGS sequence"/>
</dbReference>
<dbReference type="PANTHER" id="PTHR11079:SF149">
    <property type="entry name" value="TRNA-SPECIFIC ADENOSINE DEAMINASE 2"/>
    <property type="match status" value="1"/>
</dbReference>
<evidence type="ECO:0000256" key="1">
    <source>
        <dbReference type="ARBA" id="ARBA00022801"/>
    </source>
</evidence>
<organism evidence="4 5">
    <name type="scientific">Capsaspora owczarzaki (strain ATCC 30864)</name>
    <dbReference type="NCBI Taxonomy" id="595528"/>
    <lineage>
        <taxon>Eukaryota</taxon>
        <taxon>Filasterea</taxon>
        <taxon>Capsaspora</taxon>
    </lineage>
</organism>
<dbReference type="InterPro" id="IPR058535">
    <property type="entry name" value="MafB19-deam"/>
</dbReference>
<dbReference type="Pfam" id="PF14437">
    <property type="entry name" value="MafB19-deam"/>
    <property type="match status" value="1"/>
</dbReference>
<dbReference type="eggNOG" id="KOG1018">
    <property type="taxonomic scope" value="Eukaryota"/>
</dbReference>
<dbReference type="SUPFAM" id="SSF53927">
    <property type="entry name" value="Cytidine deaminase-like"/>
    <property type="match status" value="1"/>
</dbReference>
<accession>A0A0D2UKP8</accession>
<evidence type="ECO:0000313" key="5">
    <source>
        <dbReference type="Proteomes" id="UP000008743"/>
    </source>
</evidence>
<feature type="domain" description="CMP/dCMP-type deaminase" evidence="3">
    <location>
        <begin position="16"/>
        <end position="244"/>
    </location>
</feature>
<dbReference type="InterPro" id="IPR016193">
    <property type="entry name" value="Cytidine_deaminase-like"/>
</dbReference>
<protein>
    <submittedName>
        <fullName evidence="4">tRNA-specific adenosine deaminase 2, variant</fullName>
    </submittedName>
</protein>
<dbReference type="GO" id="GO:0052717">
    <property type="term" value="F:tRNA-specific adenosine-34 deaminase activity"/>
    <property type="evidence" value="ECO:0007669"/>
    <property type="project" value="UniProtKB-EC"/>
</dbReference>
<name>A0A0D2UKP8_CAPO3</name>
<dbReference type="AlphaFoldDB" id="A0A0D2UKP8"/>
<feature type="compositionally biased region" description="Low complexity" evidence="2">
    <location>
        <begin position="116"/>
        <end position="149"/>
    </location>
</feature>
<dbReference type="CDD" id="cd01285">
    <property type="entry name" value="nucleoside_deaminase"/>
    <property type="match status" value="1"/>
</dbReference>
<dbReference type="PROSITE" id="PS51747">
    <property type="entry name" value="CYT_DCMP_DEAMINASES_2"/>
    <property type="match status" value="1"/>
</dbReference>
<dbReference type="PANTHER" id="PTHR11079">
    <property type="entry name" value="CYTOSINE DEAMINASE FAMILY MEMBER"/>
    <property type="match status" value="1"/>
</dbReference>
<dbReference type="InterPro" id="IPR002125">
    <property type="entry name" value="CMP_dCMP_dom"/>
</dbReference>
<sequence>MAAAATLRQPAMGVENLHERFMQSALDKAYEALEVGEVPVGCVIVLRETGQVIGRGCNRTNETKNATRHAEFEAIDEVLRWVEANSDIAAALGQPATTESPARGPTTASQPVAIPTARASSSAAASASSASTSSPSSPSTTLPHSSCSPTSPPHVGPFSMRRAGSLSASPHSPPTLSLFLSERATSVATSTQIFQHCDLYVTVEPCVMCAAALRLVGIGAVYYGCGNDRFGGCGSVLDIHSEMHRRASSDDASAGAADPNRNSRPFRCISGIMRLQAIQLLRDFYQSENPNGASVCRVLIASGELG</sequence>
<dbReference type="GO" id="GO:0046872">
    <property type="term" value="F:metal ion binding"/>
    <property type="evidence" value="ECO:0007669"/>
    <property type="project" value="UniProtKB-KW"/>
</dbReference>
<dbReference type="GO" id="GO:0002100">
    <property type="term" value="P:tRNA wobble adenosine to inosine editing"/>
    <property type="evidence" value="ECO:0007669"/>
    <property type="project" value="InterPro"/>
</dbReference>
<dbReference type="Gene3D" id="3.40.140.10">
    <property type="entry name" value="Cytidine Deaminase, domain 2"/>
    <property type="match status" value="1"/>
</dbReference>
<evidence type="ECO:0000256" key="2">
    <source>
        <dbReference type="SAM" id="MobiDB-lite"/>
    </source>
</evidence>
<evidence type="ECO:0000259" key="3">
    <source>
        <dbReference type="PROSITE" id="PS51747"/>
    </source>
</evidence>